<feature type="transmembrane region" description="Helical" evidence="1">
    <location>
        <begin position="46"/>
        <end position="62"/>
    </location>
</feature>
<evidence type="ECO:0000313" key="4">
    <source>
        <dbReference type="Proteomes" id="UP001597128"/>
    </source>
</evidence>
<sequence>MSFQLRSLFTLHERARIFPFIGFILLLACEPLLASALSWLELPTQATYLLRTLAAVALLIHYRRDYVELSQAPTAYQGVIAIVSGLLVFAIWILPYPQWMGGYVAADSKALPLHDALDMFWLICRWTGSALVVPVIEELFWRAYLLRRLEQAEFMAVSPASVGYYAVAVSSVLFAVEHQLWLAGLLAGLVYASLYRRFQVLWVAVLAHMVTNAVLGAWVVLGGQWQYW</sequence>
<feature type="transmembrane region" description="Helical" evidence="1">
    <location>
        <begin position="119"/>
        <end position="141"/>
    </location>
</feature>
<dbReference type="GO" id="GO:0006508">
    <property type="term" value="P:proteolysis"/>
    <property type="evidence" value="ECO:0007669"/>
    <property type="project" value="UniProtKB-KW"/>
</dbReference>
<keyword evidence="1" id="KW-1133">Transmembrane helix</keyword>
<dbReference type="InterPro" id="IPR003675">
    <property type="entry name" value="Rce1/LyrA-like_dom"/>
</dbReference>
<dbReference type="NCBIfam" id="TIGR03008">
    <property type="entry name" value="pepcterm_CAAX"/>
    <property type="match status" value="1"/>
</dbReference>
<gene>
    <name evidence="3" type="ORF">ACFQ1Z_00170</name>
</gene>
<name>A0ABW3F335_9PROT</name>
<evidence type="ECO:0000259" key="2">
    <source>
        <dbReference type="Pfam" id="PF02517"/>
    </source>
</evidence>
<feature type="domain" description="CAAX prenyl protease 2/Lysostaphin resistance protein A-like" evidence="2">
    <location>
        <begin position="121"/>
        <end position="214"/>
    </location>
</feature>
<dbReference type="InterPro" id="IPR014346">
    <property type="entry name" value="Prenyl_protease-related"/>
</dbReference>
<organism evidence="3 4">
    <name type="scientific">Methylophilus luteus</name>
    <dbReference type="NCBI Taxonomy" id="640108"/>
    <lineage>
        <taxon>Bacteria</taxon>
        <taxon>Pseudomonadati</taxon>
        <taxon>Pseudomonadota</taxon>
        <taxon>Betaproteobacteria</taxon>
        <taxon>Nitrosomonadales</taxon>
        <taxon>Methylophilaceae</taxon>
        <taxon>Methylophilus</taxon>
    </lineage>
</organism>
<evidence type="ECO:0000313" key="3">
    <source>
        <dbReference type="EMBL" id="MFD0911947.1"/>
    </source>
</evidence>
<feature type="transmembrane region" description="Helical" evidence="1">
    <location>
        <begin position="200"/>
        <end position="221"/>
    </location>
</feature>
<accession>A0ABW3F335</accession>
<dbReference type="GO" id="GO:0008233">
    <property type="term" value="F:peptidase activity"/>
    <property type="evidence" value="ECO:0007669"/>
    <property type="project" value="UniProtKB-KW"/>
</dbReference>
<feature type="transmembrane region" description="Helical" evidence="1">
    <location>
        <begin position="162"/>
        <end position="194"/>
    </location>
</feature>
<dbReference type="RefSeq" id="WP_379054442.1">
    <property type="nucleotide sequence ID" value="NZ_JBHTKB010000001.1"/>
</dbReference>
<keyword evidence="4" id="KW-1185">Reference proteome</keyword>
<dbReference type="EMBL" id="JBHTKB010000001">
    <property type="protein sequence ID" value="MFD0911947.1"/>
    <property type="molecule type" value="Genomic_DNA"/>
</dbReference>
<keyword evidence="1" id="KW-0472">Membrane</keyword>
<keyword evidence="3" id="KW-0645">Protease</keyword>
<dbReference type="Pfam" id="PF02517">
    <property type="entry name" value="Rce1-like"/>
    <property type="match status" value="1"/>
</dbReference>
<keyword evidence="1" id="KW-0812">Transmembrane</keyword>
<feature type="transmembrane region" description="Helical" evidence="1">
    <location>
        <begin position="74"/>
        <end position="94"/>
    </location>
</feature>
<comment type="caution">
    <text evidence="3">The sequence shown here is derived from an EMBL/GenBank/DDBJ whole genome shotgun (WGS) entry which is preliminary data.</text>
</comment>
<dbReference type="Proteomes" id="UP001597128">
    <property type="component" value="Unassembled WGS sequence"/>
</dbReference>
<reference evidence="4" key="1">
    <citation type="journal article" date="2019" name="Int. J. Syst. Evol. Microbiol.">
        <title>The Global Catalogue of Microorganisms (GCM) 10K type strain sequencing project: providing services to taxonomists for standard genome sequencing and annotation.</title>
        <authorList>
            <consortium name="The Broad Institute Genomics Platform"/>
            <consortium name="The Broad Institute Genome Sequencing Center for Infectious Disease"/>
            <person name="Wu L."/>
            <person name="Ma J."/>
        </authorList>
    </citation>
    <scope>NUCLEOTIDE SEQUENCE [LARGE SCALE GENOMIC DNA]</scope>
    <source>
        <strain evidence="4">CCUG 58412</strain>
    </source>
</reference>
<feature type="transmembrane region" description="Helical" evidence="1">
    <location>
        <begin position="20"/>
        <end position="40"/>
    </location>
</feature>
<proteinExistence type="predicted"/>
<evidence type="ECO:0000256" key="1">
    <source>
        <dbReference type="SAM" id="Phobius"/>
    </source>
</evidence>
<protein>
    <submittedName>
        <fullName evidence="3">CAAX prenyl protease-related protein</fullName>
    </submittedName>
</protein>
<keyword evidence="3" id="KW-0378">Hydrolase</keyword>
<dbReference type="PROSITE" id="PS51257">
    <property type="entry name" value="PROKAR_LIPOPROTEIN"/>
    <property type="match status" value="1"/>
</dbReference>